<protein>
    <submittedName>
        <fullName evidence="1">Uncharacterized protein</fullName>
    </submittedName>
</protein>
<dbReference type="RefSeq" id="WP_117454571.1">
    <property type="nucleotide sequence ID" value="NZ_CP060636.1"/>
</dbReference>
<dbReference type="AlphaFoldDB" id="A0A7G9GM38"/>
<name>A0A7G9GM38_9FIRM</name>
<evidence type="ECO:0000313" key="1">
    <source>
        <dbReference type="EMBL" id="QNM11870.1"/>
    </source>
</evidence>
<dbReference type="PROSITE" id="PS51257">
    <property type="entry name" value="PROKAR_LIPOPROTEIN"/>
    <property type="match status" value="1"/>
</dbReference>
<organism evidence="1 2">
    <name type="scientific">[Eubacterium] hominis</name>
    <dbReference type="NCBI Taxonomy" id="2764325"/>
    <lineage>
        <taxon>Bacteria</taxon>
        <taxon>Bacillati</taxon>
        <taxon>Bacillota</taxon>
        <taxon>Erysipelotrichia</taxon>
        <taxon>Erysipelotrichales</taxon>
        <taxon>Erysipelotrichaceae</taxon>
        <taxon>Amedibacillus</taxon>
    </lineage>
</organism>
<proteinExistence type="predicted"/>
<dbReference type="Proteomes" id="UP000515856">
    <property type="component" value="Chromosome"/>
</dbReference>
<dbReference type="EMBL" id="CP060636">
    <property type="protein sequence ID" value="QNM11870.1"/>
    <property type="molecule type" value="Genomic_DNA"/>
</dbReference>
<accession>A0A7G9GM38</accession>
<gene>
    <name evidence="1" type="ORF">H9Q80_16735</name>
</gene>
<sequence length="201" mass="23248">MKKMMILICMLCLMSSCQKKEETYTRIHVDTGKLSTSMKQYFYAEALAETQGDAFQAKLLKAAKLYRKTSGYDVYVYQIIIAPSSTKVKRFGDIYFSPDASVLPYMNDTKIGMITLSQSNEIFQNVSYPAMENIEDYTAFQYDICMDVMNDEPTIEKRMKHLKIEIAYQDHQKETLVLDFDQIIFDEVLNQPHTGLQPFVS</sequence>
<keyword evidence="2" id="KW-1185">Reference proteome</keyword>
<evidence type="ECO:0000313" key="2">
    <source>
        <dbReference type="Proteomes" id="UP000515856"/>
    </source>
</evidence>
<dbReference type="KEGG" id="ehn:H9Q80_16735"/>
<reference evidence="1 2" key="1">
    <citation type="submission" date="2020-08" db="EMBL/GenBank/DDBJ databases">
        <authorList>
            <person name="Liu C."/>
            <person name="Sun Q."/>
        </authorList>
    </citation>
    <scope>NUCLEOTIDE SEQUENCE [LARGE SCALE GENOMIC DNA]</scope>
    <source>
        <strain evidence="1 2">NSJ-61</strain>
    </source>
</reference>